<dbReference type="Proteomes" id="UP000075714">
    <property type="component" value="Unassembled WGS sequence"/>
</dbReference>
<reference evidence="3" key="1">
    <citation type="journal article" date="2016" name="Nat. Commun.">
        <title>The Gonium pectorale genome demonstrates co-option of cell cycle regulation during the evolution of multicellularity.</title>
        <authorList>
            <person name="Hanschen E.R."/>
            <person name="Marriage T.N."/>
            <person name="Ferris P.J."/>
            <person name="Hamaji T."/>
            <person name="Toyoda A."/>
            <person name="Fujiyama A."/>
            <person name="Neme R."/>
            <person name="Noguchi H."/>
            <person name="Minakuchi Y."/>
            <person name="Suzuki M."/>
            <person name="Kawai-Toyooka H."/>
            <person name="Smith D.R."/>
            <person name="Sparks H."/>
            <person name="Anderson J."/>
            <person name="Bakaric R."/>
            <person name="Luria V."/>
            <person name="Karger A."/>
            <person name="Kirschner M.W."/>
            <person name="Durand P.M."/>
            <person name="Michod R.E."/>
            <person name="Nozaki H."/>
            <person name="Olson B.J."/>
        </authorList>
    </citation>
    <scope>NUCLEOTIDE SEQUENCE [LARGE SCALE GENOMIC DNA]</scope>
    <source>
        <strain evidence="3">NIES-2863</strain>
    </source>
</reference>
<organism evidence="2 3">
    <name type="scientific">Gonium pectorale</name>
    <name type="common">Green alga</name>
    <dbReference type="NCBI Taxonomy" id="33097"/>
    <lineage>
        <taxon>Eukaryota</taxon>
        <taxon>Viridiplantae</taxon>
        <taxon>Chlorophyta</taxon>
        <taxon>core chlorophytes</taxon>
        <taxon>Chlorophyceae</taxon>
        <taxon>CS clade</taxon>
        <taxon>Chlamydomonadales</taxon>
        <taxon>Volvocaceae</taxon>
        <taxon>Gonium</taxon>
    </lineage>
</organism>
<accession>A0A150G4W7</accession>
<protein>
    <submittedName>
        <fullName evidence="2">Uncharacterized protein</fullName>
    </submittedName>
</protein>
<feature type="compositionally biased region" description="Basic and acidic residues" evidence="1">
    <location>
        <begin position="133"/>
        <end position="154"/>
    </location>
</feature>
<proteinExistence type="predicted"/>
<keyword evidence="3" id="KW-1185">Reference proteome</keyword>
<evidence type="ECO:0000313" key="2">
    <source>
        <dbReference type="EMBL" id="KXZ44897.1"/>
    </source>
</evidence>
<evidence type="ECO:0000313" key="3">
    <source>
        <dbReference type="Proteomes" id="UP000075714"/>
    </source>
</evidence>
<feature type="region of interest" description="Disordered" evidence="1">
    <location>
        <begin position="117"/>
        <end position="158"/>
    </location>
</feature>
<name>A0A150G4W7_GONPE</name>
<sequence length="407" mass="41805">MTLQRVSILAGEAILPVLEAAGRQLEYLGIRSLDPMAPPGGGGLLRGLRALRQRSNRAELGELFIVPVFGMEPEAREAVEIMGPPRRFGIRTTMAWARCGEAVECISGRFGVRAREAGAPVPRPGPVPAQEQRQAEEAAPRPAHPVDEAGDRPEGLAPSTATSALRWSLQRMLDGASGRGGYDIGACGASSSAALGCGKPDGGARSNAASGRLQLLLLSGPPAASLAQAPPELERWVYHGEGHELISGGGLFSWESLRAVQPLPSLGAMLVACDLAGPPSQAGEASSLRPDDGGAPSAGVQAVQLPRGCLPEHLVDQPLQLSLELQKQIMCGVLEALQADWDAQAAGPGGLGGGFSPEALLWLQAVREGVKQGLPGALWSGAQPAAAVSSVALGEVASPGPAEVPPS</sequence>
<gene>
    <name evidence="2" type="ORF">GPECTOR_61g850</name>
</gene>
<dbReference type="EMBL" id="LSYV01000062">
    <property type="protein sequence ID" value="KXZ44897.1"/>
    <property type="molecule type" value="Genomic_DNA"/>
</dbReference>
<comment type="caution">
    <text evidence="2">The sequence shown here is derived from an EMBL/GenBank/DDBJ whole genome shotgun (WGS) entry which is preliminary data.</text>
</comment>
<dbReference type="AlphaFoldDB" id="A0A150G4W7"/>
<evidence type="ECO:0000256" key="1">
    <source>
        <dbReference type="SAM" id="MobiDB-lite"/>
    </source>
</evidence>